<dbReference type="EMBL" id="CAJNDS010002753">
    <property type="protein sequence ID" value="CAE7585080.1"/>
    <property type="molecule type" value="Genomic_DNA"/>
</dbReference>
<organism evidence="1 2">
    <name type="scientific">Symbiodinium natans</name>
    <dbReference type="NCBI Taxonomy" id="878477"/>
    <lineage>
        <taxon>Eukaryota</taxon>
        <taxon>Sar</taxon>
        <taxon>Alveolata</taxon>
        <taxon>Dinophyceae</taxon>
        <taxon>Suessiales</taxon>
        <taxon>Symbiodiniaceae</taxon>
        <taxon>Symbiodinium</taxon>
    </lineage>
</organism>
<dbReference type="AlphaFoldDB" id="A0A812UX07"/>
<dbReference type="Proteomes" id="UP000604046">
    <property type="component" value="Unassembled WGS sequence"/>
</dbReference>
<sequence length="680" mass="75392">MASASAKSQALARVGRKHFVSQRALEAVLREVEQNPEVLGSSRGSIKRSRDEHVDVETPYGKLLGKLLVPVKHKKGIKNLQLPVLNLQAFLWYMCSMVPCMSAFMQQRLALHPSTADRKWRLCLYVDEISPGNPLRPLNTRKIHAYYASFVELGPEARCQERFWFCVCLARTSVVNSIVGGLSGLTHKILDSPDIKNLANGCLLTMGPTSQSEKYLFFAEMHTMVGDEAALKMVFDIKGASGTLPCGLCTNLVSRLQEHDRTGTLLPLHTTDHTLLRSVSNESAWQTQALLISREATMTKKDFGQLQQSLGVNCNPHGVLAHRSLGIKSSLMYDWMHIYLVNGLYHQEVGRLLPKLYESGHSADSILSFMESFAWPHNLTSRRNETLQCFQKKISPDEFRASASQSLNSYPLLRLFVLGLGVMDCSALIGAVKSFLKLCLVLDLLVDGNRGNPLEADTLHNAVVDHLQASLASHGELGVVPKFHYALHLGLIAREKDLISCFTHERKHREIKRKANQLHNPQHWFEEAVLKDVWGTALLELEGTATVQPHLVAPKLDPAVNTSSCTFSVKKAASQQLQALLVAEFGFKAVGGAEVATIAQVAAGQTCQTGDKVLLKSGEVVEVCLHCRLPDGLLTTLCYLLEPLGRNRFKLATQGHFRASSDIKRTCLWRWEMGLITVVP</sequence>
<dbReference type="OrthoDB" id="438556at2759"/>
<keyword evidence="2" id="KW-1185">Reference proteome</keyword>
<evidence type="ECO:0000313" key="2">
    <source>
        <dbReference type="Proteomes" id="UP000604046"/>
    </source>
</evidence>
<reference evidence="1" key="1">
    <citation type="submission" date="2021-02" db="EMBL/GenBank/DDBJ databases">
        <authorList>
            <person name="Dougan E. K."/>
            <person name="Rhodes N."/>
            <person name="Thang M."/>
            <person name="Chan C."/>
        </authorList>
    </citation>
    <scope>NUCLEOTIDE SEQUENCE</scope>
</reference>
<protein>
    <submittedName>
        <fullName evidence="1">Uncharacterized protein</fullName>
    </submittedName>
</protein>
<proteinExistence type="predicted"/>
<comment type="caution">
    <text evidence="1">The sequence shown here is derived from an EMBL/GenBank/DDBJ whole genome shotgun (WGS) entry which is preliminary data.</text>
</comment>
<name>A0A812UX07_9DINO</name>
<evidence type="ECO:0000313" key="1">
    <source>
        <dbReference type="EMBL" id="CAE7585080.1"/>
    </source>
</evidence>
<accession>A0A812UX07</accession>
<gene>
    <name evidence="1" type="ORF">SNAT2548_LOCUS33361</name>
</gene>